<reference evidence="2 3" key="1">
    <citation type="submission" date="2019-11" db="EMBL/GenBank/DDBJ databases">
        <title>Genome sequences of 17 halophilic strains isolated from different environments.</title>
        <authorList>
            <person name="Furrow R.E."/>
        </authorList>
    </citation>
    <scope>NUCLEOTIDE SEQUENCE [LARGE SCALE GENOMIC DNA]</scope>
    <source>
        <strain evidence="2 3">22511_23_Filter</strain>
    </source>
</reference>
<dbReference type="AlphaFoldDB" id="A0A845DYS3"/>
<keyword evidence="1" id="KW-0812">Transmembrane</keyword>
<evidence type="ECO:0000313" key="2">
    <source>
        <dbReference type="EMBL" id="MYL18604.1"/>
    </source>
</evidence>
<accession>A0A845DYS3</accession>
<feature type="transmembrane region" description="Helical" evidence="1">
    <location>
        <begin position="6"/>
        <end position="23"/>
    </location>
</feature>
<evidence type="ECO:0000256" key="1">
    <source>
        <dbReference type="SAM" id="Phobius"/>
    </source>
</evidence>
<dbReference type="EMBL" id="WMET01000001">
    <property type="protein sequence ID" value="MYL18604.1"/>
    <property type="molecule type" value="Genomic_DNA"/>
</dbReference>
<protein>
    <recommendedName>
        <fullName evidence="4">Group-specific protein</fullName>
    </recommendedName>
</protein>
<dbReference type="Proteomes" id="UP000460949">
    <property type="component" value="Unassembled WGS sequence"/>
</dbReference>
<name>A0A845DYS3_9BACI</name>
<comment type="caution">
    <text evidence="2">The sequence shown here is derived from an EMBL/GenBank/DDBJ whole genome shotgun (WGS) entry which is preliminary data.</text>
</comment>
<evidence type="ECO:0008006" key="4">
    <source>
        <dbReference type="Google" id="ProtNLM"/>
    </source>
</evidence>
<feature type="transmembrane region" description="Helical" evidence="1">
    <location>
        <begin position="44"/>
        <end position="62"/>
    </location>
</feature>
<proteinExistence type="predicted"/>
<keyword evidence="1" id="KW-0472">Membrane</keyword>
<evidence type="ECO:0000313" key="3">
    <source>
        <dbReference type="Proteomes" id="UP000460949"/>
    </source>
</evidence>
<gene>
    <name evidence="2" type="ORF">GLW04_01810</name>
</gene>
<sequence>MNVFLTNLVIPFIWLGIVGVLSGSQEFIFKPKEDERKQWIKQKAVIQSWSTIILFMLANFLFEFFDVGDPRLEGIKTNYPELFYLTILFLSYCVFYFINSRKVSA</sequence>
<keyword evidence="1" id="KW-1133">Transmembrane helix</keyword>
<organism evidence="2 3">
    <name type="scientific">Halobacillus litoralis</name>
    <dbReference type="NCBI Taxonomy" id="45668"/>
    <lineage>
        <taxon>Bacteria</taxon>
        <taxon>Bacillati</taxon>
        <taxon>Bacillota</taxon>
        <taxon>Bacilli</taxon>
        <taxon>Bacillales</taxon>
        <taxon>Bacillaceae</taxon>
        <taxon>Halobacillus</taxon>
    </lineage>
</organism>
<feature type="transmembrane region" description="Helical" evidence="1">
    <location>
        <begin position="82"/>
        <end position="99"/>
    </location>
</feature>
<dbReference type="RefSeq" id="WP_160835061.1">
    <property type="nucleotide sequence ID" value="NZ_WMET01000001.1"/>
</dbReference>